<keyword evidence="2" id="KW-0812">Transmembrane</keyword>
<accession>A0A9P1FT28</accession>
<sequence length="834" mass="91546">MTDLTAPLIEPDLEAGQPKEEVKVKPDEPQEWHDDVWSYNLFGISVDGLLWKHRLIRMTSRLGYERSLLDRCYLRFWLLPAVAASVIIAEGYSRDWSYMTMAWENTFFMSLIGLAMLQPAANSVYDWLDDQGYSERLGIRFRPHVLFPDICLAAAAFEHTRRGMYNLLEEANWGTKGSVSYAERGILCSEHLVMFWVVVLPLIAGRRIYVLGMYSGALAVWHYYTGLPGLGTFCAGAILLVPVLIVEHGLSNSASLGMAPAFAILASNDAAARVASKNSASAGVQLFQMFSSTSALLGLSRSADYSASNANLNCLINFRRTNGVNGQSNMWGEIAGTGLAGGGTGAVGKHGDTSQGATAASEAYTQDGLPRKLPKTPEPDFVSKYPPSYYHRDPARSDFTVSLREATSPLEIQHKINFASMEKEGFVPVRGLQVSLKTKEKDDKVLLICNLPTSTQDQHDGVCWALKRGEQTIGPVFSTWTHDLARIDGLCMPWLDSPGKAGLDCEYSVQCRLRGTAQLSQQGERRQLAALRLPNAQVASAESCEALAVQPGRWYDVPGLTQISYTDNGEKVLVFCTIRYTALWSDELTRGRFSIFRDGQPLDPEHFGLQSVRAMQKGLKNVAVMTIMDDPEEGPHVYEVRAAVTTEDGQTRVCHIDPAPRQLGLLKLPASAVSGPNRMREAAIIEEDRWTEVPGLSVTVTTKKSQEKVLLVWSTNFNPEELSYEAYFTVMRSSSSSGPKNLGSDQQGLWSVASSASGSNEYPASMSLDSPGVGCFTYTVYCRTRRCGNLTEPTRVEVGPDGHISAAVLNAKAAESRNVVEMMGKEMDAARGEQ</sequence>
<proteinExistence type="predicted"/>
<evidence type="ECO:0000256" key="2">
    <source>
        <dbReference type="SAM" id="Phobius"/>
    </source>
</evidence>
<comment type="caution">
    <text evidence="4">The sequence shown here is derived from an EMBL/GenBank/DDBJ whole genome shotgun (WGS) entry which is preliminary data.</text>
</comment>
<keyword evidence="2" id="KW-1133">Transmembrane helix</keyword>
<evidence type="ECO:0000313" key="6">
    <source>
        <dbReference type="Proteomes" id="UP001152797"/>
    </source>
</evidence>
<dbReference type="InterPro" id="IPR013968">
    <property type="entry name" value="PKS_KR"/>
</dbReference>
<evidence type="ECO:0000313" key="4">
    <source>
        <dbReference type="EMBL" id="CAI3985835.1"/>
    </source>
</evidence>
<dbReference type="Gene3D" id="3.40.50.720">
    <property type="entry name" value="NAD(P)-binding Rossmann-like Domain"/>
    <property type="match status" value="1"/>
</dbReference>
<organism evidence="4">
    <name type="scientific">Cladocopium goreaui</name>
    <dbReference type="NCBI Taxonomy" id="2562237"/>
    <lineage>
        <taxon>Eukaryota</taxon>
        <taxon>Sar</taxon>
        <taxon>Alveolata</taxon>
        <taxon>Dinophyceae</taxon>
        <taxon>Suessiales</taxon>
        <taxon>Symbiodiniaceae</taxon>
        <taxon>Cladocopium</taxon>
    </lineage>
</organism>
<dbReference type="EMBL" id="CAMXCT020001024">
    <property type="protein sequence ID" value="CAL1139210.1"/>
    <property type="molecule type" value="Genomic_DNA"/>
</dbReference>
<evidence type="ECO:0000313" key="5">
    <source>
        <dbReference type="EMBL" id="CAL4773147.1"/>
    </source>
</evidence>
<feature type="region of interest" description="Disordered" evidence="1">
    <location>
        <begin position="345"/>
        <end position="387"/>
    </location>
</feature>
<dbReference type="AlphaFoldDB" id="A0A9P1FT28"/>
<reference evidence="5 6" key="2">
    <citation type="submission" date="2024-05" db="EMBL/GenBank/DDBJ databases">
        <authorList>
            <person name="Chen Y."/>
            <person name="Shah S."/>
            <person name="Dougan E. K."/>
            <person name="Thang M."/>
            <person name="Chan C."/>
        </authorList>
    </citation>
    <scope>NUCLEOTIDE SEQUENCE [LARGE SCALE GENOMIC DNA]</scope>
</reference>
<feature type="transmembrane region" description="Helical" evidence="2">
    <location>
        <begin position="221"/>
        <end position="246"/>
    </location>
</feature>
<evidence type="ECO:0000256" key="1">
    <source>
        <dbReference type="SAM" id="MobiDB-lite"/>
    </source>
</evidence>
<reference evidence="4" key="1">
    <citation type="submission" date="2022-10" db="EMBL/GenBank/DDBJ databases">
        <authorList>
            <person name="Chen Y."/>
            <person name="Dougan E. K."/>
            <person name="Chan C."/>
            <person name="Rhodes N."/>
            <person name="Thang M."/>
        </authorList>
    </citation>
    <scope>NUCLEOTIDE SEQUENCE</scope>
</reference>
<dbReference type="Pfam" id="PF08659">
    <property type="entry name" value="KR"/>
    <property type="match status" value="1"/>
</dbReference>
<keyword evidence="2" id="KW-0472">Membrane</keyword>
<protein>
    <submittedName>
        <fullName evidence="5">Ankyrin-1</fullName>
    </submittedName>
</protein>
<dbReference type="EMBL" id="CAMXCT030001024">
    <property type="protein sequence ID" value="CAL4773147.1"/>
    <property type="molecule type" value="Genomic_DNA"/>
</dbReference>
<dbReference type="EMBL" id="CAMXCT010001024">
    <property type="protein sequence ID" value="CAI3985835.1"/>
    <property type="molecule type" value="Genomic_DNA"/>
</dbReference>
<feature type="transmembrane region" description="Helical" evidence="2">
    <location>
        <begin position="192"/>
        <end position="209"/>
    </location>
</feature>
<feature type="domain" description="Ketoreductase (KR)" evidence="3">
    <location>
        <begin position="282"/>
        <end position="334"/>
    </location>
</feature>
<dbReference type="Proteomes" id="UP001152797">
    <property type="component" value="Unassembled WGS sequence"/>
</dbReference>
<evidence type="ECO:0000259" key="3">
    <source>
        <dbReference type="Pfam" id="PF08659"/>
    </source>
</evidence>
<name>A0A9P1FT28_9DINO</name>
<gene>
    <name evidence="4" type="ORF">C1SCF055_LOCUS13238</name>
</gene>
<keyword evidence="6" id="KW-1185">Reference proteome</keyword>
<dbReference type="OrthoDB" id="438816at2759"/>